<protein>
    <submittedName>
        <fullName evidence="3">AMP-dependent synthetase and ligase</fullName>
    </submittedName>
</protein>
<dbReference type="InterPro" id="IPR020845">
    <property type="entry name" value="AMP-binding_CS"/>
</dbReference>
<dbReference type="GO" id="GO:0016874">
    <property type="term" value="F:ligase activity"/>
    <property type="evidence" value="ECO:0007669"/>
    <property type="project" value="UniProtKB-KW"/>
</dbReference>
<dbReference type="RefSeq" id="WP_096526981.1">
    <property type="nucleotide sequence ID" value="NZ_AP014836.1"/>
</dbReference>
<name>A0A1Q2SMU1_9GAMM</name>
<dbReference type="PANTHER" id="PTHR43767">
    <property type="entry name" value="LONG-CHAIN-FATTY-ACID--COA LIGASE"/>
    <property type="match status" value="1"/>
</dbReference>
<dbReference type="Proteomes" id="UP000243679">
    <property type="component" value="Chromosome"/>
</dbReference>
<organism evidence="3 4">
    <name type="scientific">Candidatus Nitrosoglobus terrae</name>
    <dbReference type="NCBI Taxonomy" id="1630141"/>
    <lineage>
        <taxon>Bacteria</taxon>
        <taxon>Pseudomonadati</taxon>
        <taxon>Pseudomonadota</taxon>
        <taxon>Gammaproteobacteria</taxon>
        <taxon>Chromatiales</taxon>
        <taxon>Chromatiaceae</taxon>
        <taxon>Candidatus Nitrosoglobus</taxon>
    </lineage>
</organism>
<gene>
    <name evidence="3" type="ORF">TAO_1063</name>
</gene>
<evidence type="ECO:0000313" key="3">
    <source>
        <dbReference type="EMBL" id="BAW80433.1"/>
    </source>
</evidence>
<proteinExistence type="predicted"/>
<sequence>MSESNQSQTYLDKSSTLIQLIDAFSSDGENLALLAFTKKEELSWSYAALAHRIDHLAYGLKQIGVGPGELVAILAENCPESILACLAVIKIGAVIVPLNVRFSAHILEFTLRDSGVNFIFTTATCFKKLAQFELEQQIYPIFLDVEPGDPHSWQAISTKVVSEFPVLSPLAPAALFYTSGTTGMPKGVLLSHQNLVFQLNTLRAVGLVTDGERVLLPLPLYHVYSFVVGMLAPLALGLTIVLPWSLSSYQIIRALREGQITLIVGIPRFYKILYSGIEAKFCVQGVMIGRGFKVVARFLMWQQKYLRLSIGKWLLFPFRQQLAPKLQKIVSGGAALNSQFAWNFHGFGWQVVIGYGLTETSPILTLNLLGTKKLNSVGRPIPGIEIRIDPSTARGKENVRLGRNKVYSAGEVLVRGSGIFTGYHNTINEKSSKSIFVDGWFRTGDLGYCDEEGYLYILGRV</sequence>
<evidence type="ECO:0000256" key="1">
    <source>
        <dbReference type="SAM" id="Phobius"/>
    </source>
</evidence>
<dbReference type="SUPFAM" id="SSF56801">
    <property type="entry name" value="Acetyl-CoA synthetase-like"/>
    <property type="match status" value="1"/>
</dbReference>
<feature type="domain" description="AMP-dependent synthetase/ligase" evidence="2">
    <location>
        <begin position="39"/>
        <end position="424"/>
    </location>
</feature>
<dbReference type="InterPro" id="IPR000873">
    <property type="entry name" value="AMP-dep_synth/lig_dom"/>
</dbReference>
<reference evidence="3 4" key="1">
    <citation type="journal article" date="2017" name="ISME J.">
        <title>An acid-tolerant ammonia-oxidizing ?-proteobacterium from soil.</title>
        <authorList>
            <person name="Hayatsu M."/>
            <person name="Tago K."/>
            <person name="Uchiyama I."/>
            <person name="Toyoda A."/>
            <person name="Wang Y."/>
            <person name="Shimomura Y."/>
            <person name="Okubo T."/>
            <person name="Kurisu F."/>
            <person name="Hirono Y."/>
            <person name="Nonaka K."/>
            <person name="Akiyama H."/>
            <person name="Itoh T."/>
            <person name="Takami H."/>
        </authorList>
    </citation>
    <scope>NUCLEOTIDE SEQUENCE [LARGE SCALE GENOMIC DNA]</scope>
    <source>
        <strain evidence="3 4">TAO100</strain>
    </source>
</reference>
<keyword evidence="1" id="KW-1133">Transmembrane helix</keyword>
<keyword evidence="1" id="KW-0812">Transmembrane</keyword>
<keyword evidence="3" id="KW-0436">Ligase</keyword>
<dbReference type="Gene3D" id="3.40.50.12780">
    <property type="entry name" value="N-terminal domain of ligase-like"/>
    <property type="match status" value="1"/>
</dbReference>
<dbReference type="InterPro" id="IPR042099">
    <property type="entry name" value="ANL_N_sf"/>
</dbReference>
<dbReference type="KEGG" id="ntt:TAO_1063"/>
<keyword evidence="4" id="KW-1185">Reference proteome</keyword>
<dbReference type="InterPro" id="IPR050237">
    <property type="entry name" value="ATP-dep_AMP-bd_enzyme"/>
</dbReference>
<evidence type="ECO:0000313" key="4">
    <source>
        <dbReference type="Proteomes" id="UP000243679"/>
    </source>
</evidence>
<keyword evidence="1" id="KW-0472">Membrane</keyword>
<dbReference type="AlphaFoldDB" id="A0A1Q2SMU1"/>
<accession>A0A1Q2SMU1</accession>
<dbReference type="OrthoDB" id="5296889at2"/>
<dbReference type="Pfam" id="PF00501">
    <property type="entry name" value="AMP-binding"/>
    <property type="match status" value="1"/>
</dbReference>
<evidence type="ECO:0000259" key="2">
    <source>
        <dbReference type="Pfam" id="PF00501"/>
    </source>
</evidence>
<dbReference type="EMBL" id="AP014836">
    <property type="protein sequence ID" value="BAW80433.1"/>
    <property type="molecule type" value="Genomic_DNA"/>
</dbReference>
<dbReference type="PANTHER" id="PTHR43767:SF1">
    <property type="entry name" value="NONRIBOSOMAL PEPTIDE SYNTHASE PES1 (EUROFUNG)-RELATED"/>
    <property type="match status" value="1"/>
</dbReference>
<feature type="transmembrane region" description="Helical" evidence="1">
    <location>
        <begin position="223"/>
        <end position="246"/>
    </location>
</feature>
<dbReference type="PROSITE" id="PS00455">
    <property type="entry name" value="AMP_BINDING"/>
    <property type="match status" value="1"/>
</dbReference>